<dbReference type="SUPFAM" id="SSF48179">
    <property type="entry name" value="6-phosphogluconate dehydrogenase C-terminal domain-like"/>
    <property type="match status" value="1"/>
</dbReference>
<dbReference type="Proteomes" id="UP000507470">
    <property type="component" value="Unassembled WGS sequence"/>
</dbReference>
<dbReference type="InterPro" id="IPR053790">
    <property type="entry name" value="P5CR-like_CS"/>
</dbReference>
<keyword evidence="8 14" id="KW-0641">Proline biosynthesis</keyword>
<dbReference type="InterPro" id="IPR029036">
    <property type="entry name" value="P5CR_dimer"/>
</dbReference>
<protein>
    <recommendedName>
        <fullName evidence="5 14">Pyrroline-5-carboxylate reductase</fullName>
        <ecNumber evidence="4 14">1.5.1.2</ecNumber>
    </recommendedName>
</protein>
<dbReference type="GO" id="GO:0004735">
    <property type="term" value="F:pyrroline-5-carboxylate reductase activity"/>
    <property type="evidence" value="ECO:0007669"/>
    <property type="project" value="UniProtKB-EC"/>
</dbReference>
<keyword evidence="10 14" id="KW-0560">Oxidoreductase</keyword>
<dbReference type="FunFam" id="3.40.50.720:FF:000190">
    <property type="entry name" value="Pyrroline-5-carboxylate reductase"/>
    <property type="match status" value="1"/>
</dbReference>
<dbReference type="NCBIfam" id="TIGR00112">
    <property type="entry name" value="proC"/>
    <property type="match status" value="1"/>
</dbReference>
<dbReference type="EC" id="1.5.1.2" evidence="4 14"/>
<accession>A0A6J8BQ00</accession>
<dbReference type="AlphaFoldDB" id="A0A6J8BQ00"/>
<keyword evidence="9 13" id="KW-0521">NADP</keyword>
<evidence type="ECO:0000256" key="2">
    <source>
        <dbReference type="ARBA" id="ARBA00005205"/>
    </source>
</evidence>
<dbReference type="UniPathway" id="UPA00098">
    <property type="reaction ID" value="UER00361"/>
</dbReference>
<dbReference type="Pfam" id="PF03807">
    <property type="entry name" value="F420_oxidored"/>
    <property type="match status" value="1"/>
</dbReference>
<name>A0A6J8BQ00_MYTCO</name>
<dbReference type="Pfam" id="PF14748">
    <property type="entry name" value="P5CR_dimer"/>
    <property type="match status" value="1"/>
</dbReference>
<feature type="binding site" evidence="13">
    <location>
        <begin position="88"/>
        <end position="91"/>
    </location>
    <ligand>
        <name>NADP(+)</name>
        <dbReference type="ChEBI" id="CHEBI:58349"/>
    </ligand>
</feature>
<dbReference type="PANTHER" id="PTHR11645:SF62">
    <property type="entry name" value="PYRROLINE-5-CARBOXYLATE REDUCTASE"/>
    <property type="match status" value="1"/>
</dbReference>
<evidence type="ECO:0000256" key="8">
    <source>
        <dbReference type="ARBA" id="ARBA00022650"/>
    </source>
</evidence>
<dbReference type="InterPro" id="IPR000304">
    <property type="entry name" value="Pyrroline-COOH_reductase"/>
</dbReference>
<evidence type="ECO:0000256" key="10">
    <source>
        <dbReference type="ARBA" id="ARBA00023002"/>
    </source>
</evidence>
<dbReference type="GO" id="GO:0005737">
    <property type="term" value="C:cytoplasm"/>
    <property type="evidence" value="ECO:0007669"/>
    <property type="project" value="UniProtKB-SubCell"/>
</dbReference>
<feature type="binding site" evidence="13">
    <location>
        <begin position="27"/>
        <end position="32"/>
    </location>
    <ligand>
        <name>NADP(+)</name>
        <dbReference type="ChEBI" id="CHEBI:58349"/>
    </ligand>
</feature>
<dbReference type="SUPFAM" id="SSF51735">
    <property type="entry name" value="NAD(P)-binding Rossmann-fold domains"/>
    <property type="match status" value="1"/>
</dbReference>
<comment type="pathway">
    <text evidence="2 14">Amino-acid biosynthesis; L-proline biosynthesis; L-proline from L-glutamate 5-semialdehyde: step 1/1.</text>
</comment>
<sequence>MESSNTSASDVGQTRKYVSEDMTIGFIGAGRMAQAMTKGFVTTGIIKAKNITASDADPRMLQFIKEFGVTTTQENKEVVYKSKVVVIAVKPNVVTKILKEVKEHVSKDKIVVSIAAGVPLSTFEQNLPPGSRVVRVMPNITVTVQAAASVIAPGTSVQLNDSELVRELFQSIGICEIGSENLLDAVTGLSGSGPAYGFIAIESLADGGVNMGLPRDLALKLAAQTLLGAAKMVLESGKHPGQLKDDVCSPGGTTIAAVQSLEKSGFRACLIDAVEAATLKAQELGSKNK</sequence>
<organism evidence="17 18">
    <name type="scientific">Mytilus coruscus</name>
    <name type="common">Sea mussel</name>
    <dbReference type="NCBI Taxonomy" id="42192"/>
    <lineage>
        <taxon>Eukaryota</taxon>
        <taxon>Metazoa</taxon>
        <taxon>Spiralia</taxon>
        <taxon>Lophotrochozoa</taxon>
        <taxon>Mollusca</taxon>
        <taxon>Bivalvia</taxon>
        <taxon>Autobranchia</taxon>
        <taxon>Pteriomorphia</taxon>
        <taxon>Mytilida</taxon>
        <taxon>Mytiloidea</taxon>
        <taxon>Mytilidae</taxon>
        <taxon>Mytilinae</taxon>
        <taxon>Mytilus</taxon>
    </lineage>
</organism>
<evidence type="ECO:0000259" key="15">
    <source>
        <dbReference type="Pfam" id="PF03807"/>
    </source>
</evidence>
<keyword evidence="6" id="KW-0963">Cytoplasm</keyword>
<dbReference type="GO" id="GO:0055129">
    <property type="term" value="P:L-proline biosynthetic process"/>
    <property type="evidence" value="ECO:0007669"/>
    <property type="project" value="UniProtKB-UniPathway"/>
</dbReference>
<feature type="domain" description="Pyrroline-5-carboxylate reductase dimerisation" evidence="16">
    <location>
        <begin position="180"/>
        <end position="284"/>
    </location>
</feature>
<dbReference type="EMBL" id="CACVKT020003653">
    <property type="protein sequence ID" value="CAC5384839.1"/>
    <property type="molecule type" value="Genomic_DNA"/>
</dbReference>
<dbReference type="Gene3D" id="3.40.50.720">
    <property type="entry name" value="NAD(P)-binding Rossmann-like Domain"/>
    <property type="match status" value="1"/>
</dbReference>
<dbReference type="FunFam" id="1.10.3730.10:FF:000001">
    <property type="entry name" value="Pyrroline-5-carboxylate reductase"/>
    <property type="match status" value="1"/>
</dbReference>
<keyword evidence="7 14" id="KW-0028">Amino-acid biosynthesis</keyword>
<evidence type="ECO:0000259" key="16">
    <source>
        <dbReference type="Pfam" id="PF14748"/>
    </source>
</evidence>
<evidence type="ECO:0000256" key="12">
    <source>
        <dbReference type="ARBA" id="ARBA00052690"/>
    </source>
</evidence>
<evidence type="ECO:0000256" key="4">
    <source>
        <dbReference type="ARBA" id="ARBA00012855"/>
    </source>
</evidence>
<comment type="similarity">
    <text evidence="3 14">Belongs to the pyrroline-5-carboxylate reductase family.</text>
</comment>
<evidence type="ECO:0000256" key="3">
    <source>
        <dbReference type="ARBA" id="ARBA00005525"/>
    </source>
</evidence>
<dbReference type="PANTHER" id="PTHR11645">
    <property type="entry name" value="PYRROLINE-5-CARBOXYLATE REDUCTASE"/>
    <property type="match status" value="1"/>
</dbReference>
<keyword evidence="18" id="KW-1185">Reference proteome</keyword>
<gene>
    <name evidence="17" type="ORF">MCOR_20448</name>
</gene>
<evidence type="ECO:0000313" key="17">
    <source>
        <dbReference type="EMBL" id="CAC5384839.1"/>
    </source>
</evidence>
<dbReference type="InterPro" id="IPR028939">
    <property type="entry name" value="P5C_Rdtase_cat_N"/>
</dbReference>
<dbReference type="InterPro" id="IPR008927">
    <property type="entry name" value="6-PGluconate_DH-like_C_sf"/>
</dbReference>
<evidence type="ECO:0000256" key="11">
    <source>
        <dbReference type="ARBA" id="ARBA00050547"/>
    </source>
</evidence>
<dbReference type="Gene3D" id="1.10.3730.10">
    <property type="entry name" value="ProC C-terminal domain-like"/>
    <property type="match status" value="1"/>
</dbReference>
<feature type="binding site" evidence="13">
    <location>
        <position position="75"/>
    </location>
    <ligand>
        <name>NADPH</name>
        <dbReference type="ChEBI" id="CHEBI:57783"/>
    </ligand>
</feature>
<evidence type="ECO:0000256" key="14">
    <source>
        <dbReference type="RuleBase" id="RU003903"/>
    </source>
</evidence>
<evidence type="ECO:0000256" key="7">
    <source>
        <dbReference type="ARBA" id="ARBA00022605"/>
    </source>
</evidence>
<evidence type="ECO:0000313" key="18">
    <source>
        <dbReference type="Proteomes" id="UP000507470"/>
    </source>
</evidence>
<evidence type="ECO:0000256" key="1">
    <source>
        <dbReference type="ARBA" id="ARBA00004496"/>
    </source>
</evidence>
<dbReference type="InterPro" id="IPR036291">
    <property type="entry name" value="NAD(P)-bd_dom_sf"/>
</dbReference>
<dbReference type="PROSITE" id="PS00521">
    <property type="entry name" value="P5CR"/>
    <property type="match status" value="1"/>
</dbReference>
<dbReference type="PIRSF" id="PIRSF000193">
    <property type="entry name" value="Pyrrol-5-carb_rd"/>
    <property type="match status" value="1"/>
</dbReference>
<comment type="catalytic activity">
    <reaction evidence="11">
        <text>L-proline + NAD(+) = (S)-1-pyrroline-5-carboxylate + NADH + 2 H(+)</text>
        <dbReference type="Rhea" id="RHEA:14105"/>
        <dbReference type="ChEBI" id="CHEBI:15378"/>
        <dbReference type="ChEBI" id="CHEBI:17388"/>
        <dbReference type="ChEBI" id="CHEBI:57540"/>
        <dbReference type="ChEBI" id="CHEBI:57945"/>
        <dbReference type="ChEBI" id="CHEBI:60039"/>
        <dbReference type="EC" id="1.5.1.2"/>
    </reaction>
</comment>
<dbReference type="OrthoDB" id="10263291at2759"/>
<evidence type="ECO:0000256" key="5">
    <source>
        <dbReference type="ARBA" id="ARBA00021413"/>
    </source>
</evidence>
<proteinExistence type="inferred from homology"/>
<feature type="domain" description="Pyrroline-5-carboxylate reductase catalytic N-terminal" evidence="15">
    <location>
        <begin position="23"/>
        <end position="117"/>
    </location>
</feature>
<reference evidence="17 18" key="1">
    <citation type="submission" date="2020-06" db="EMBL/GenBank/DDBJ databases">
        <authorList>
            <person name="Li R."/>
            <person name="Bekaert M."/>
        </authorList>
    </citation>
    <scope>NUCLEOTIDE SEQUENCE [LARGE SCALE GENOMIC DNA]</scope>
    <source>
        <strain evidence="18">wild</strain>
    </source>
</reference>
<dbReference type="HAMAP" id="MF_01925">
    <property type="entry name" value="P5C_reductase"/>
    <property type="match status" value="1"/>
</dbReference>
<evidence type="ECO:0000256" key="6">
    <source>
        <dbReference type="ARBA" id="ARBA00022490"/>
    </source>
</evidence>
<comment type="subcellular location">
    <subcellularLocation>
        <location evidence="1">Cytoplasm</location>
    </subcellularLocation>
</comment>
<comment type="catalytic activity">
    <reaction evidence="12 14">
        <text>L-proline + NADP(+) = (S)-1-pyrroline-5-carboxylate + NADPH + 2 H(+)</text>
        <dbReference type="Rhea" id="RHEA:14109"/>
        <dbReference type="ChEBI" id="CHEBI:15378"/>
        <dbReference type="ChEBI" id="CHEBI:17388"/>
        <dbReference type="ChEBI" id="CHEBI:57783"/>
        <dbReference type="ChEBI" id="CHEBI:58349"/>
        <dbReference type="ChEBI" id="CHEBI:60039"/>
        <dbReference type="EC" id="1.5.1.2"/>
    </reaction>
</comment>
<evidence type="ECO:0000256" key="13">
    <source>
        <dbReference type="PIRSR" id="PIRSR000193-1"/>
    </source>
</evidence>
<evidence type="ECO:0000256" key="9">
    <source>
        <dbReference type="ARBA" id="ARBA00022857"/>
    </source>
</evidence>